<evidence type="ECO:0000313" key="1">
    <source>
        <dbReference type="EMBL" id="SCX36036.1"/>
    </source>
</evidence>
<dbReference type="EMBL" id="FMUE01000026">
    <property type="protein sequence ID" value="SCX36036.1"/>
    <property type="molecule type" value="Genomic_DNA"/>
</dbReference>
<dbReference type="AlphaFoldDB" id="A0A1R3U506"/>
<dbReference type="STRING" id="1907666.DSM25559_5291"/>
<gene>
    <name evidence="1" type="ORF">DSM25559_5291</name>
</gene>
<dbReference type="Proteomes" id="UP000187891">
    <property type="component" value="Unassembled WGS sequence"/>
</dbReference>
<protein>
    <submittedName>
        <fullName evidence="1">Uncharacterized protein</fullName>
    </submittedName>
</protein>
<evidence type="ECO:0000313" key="2">
    <source>
        <dbReference type="Proteomes" id="UP000187891"/>
    </source>
</evidence>
<organism evidence="1 2">
    <name type="scientific">Agrobacterium rosae</name>
    <dbReference type="NCBI Taxonomy" id="1972867"/>
    <lineage>
        <taxon>Bacteria</taxon>
        <taxon>Pseudomonadati</taxon>
        <taxon>Pseudomonadota</taxon>
        <taxon>Alphaproteobacteria</taxon>
        <taxon>Hyphomicrobiales</taxon>
        <taxon>Rhizobiaceae</taxon>
        <taxon>Rhizobium/Agrobacterium group</taxon>
        <taxon>Agrobacterium</taxon>
    </lineage>
</organism>
<dbReference type="RefSeq" id="WP_077123175.1">
    <property type="nucleotide sequence ID" value="NZ_FMUE01000026.1"/>
</dbReference>
<reference evidence="2" key="1">
    <citation type="submission" date="2016-10" db="EMBL/GenBank/DDBJ databases">
        <authorList>
            <person name="Wibberg D."/>
        </authorList>
    </citation>
    <scope>NUCLEOTIDE SEQUENCE [LARGE SCALE GENOMIC DNA]</scope>
</reference>
<accession>A0A1R3U506</accession>
<proteinExistence type="predicted"/>
<name>A0A1R3U506_9HYPH</name>
<sequence length="113" mass="12943">MQEEQFTIGDLVTHGTYMLYDSPDKTVWLTRDGDQMYQTVEWKHVSALLEDNQSAANAFSRSSRLGDNVQVASVPMGVYQRWVSEGIVDDPVALARRLNDAEYRKFRTNNLQV</sequence>